<dbReference type="Proteomes" id="UP000656274">
    <property type="component" value="Unassembled WGS sequence"/>
</dbReference>
<gene>
    <name evidence="1" type="ORF">IM755_11995</name>
</gene>
<evidence type="ECO:0000313" key="2">
    <source>
        <dbReference type="Proteomes" id="UP000656274"/>
    </source>
</evidence>
<evidence type="ECO:0000313" key="1">
    <source>
        <dbReference type="EMBL" id="MBE9577430.1"/>
    </source>
</evidence>
<proteinExistence type="predicted"/>
<organism evidence="1 2">
    <name type="scientific">Flavobacterium proteolyticum</name>
    <dbReference type="NCBI Taxonomy" id="2911683"/>
    <lineage>
        <taxon>Bacteria</taxon>
        <taxon>Pseudomonadati</taxon>
        <taxon>Bacteroidota</taxon>
        <taxon>Flavobacteriia</taxon>
        <taxon>Flavobacteriales</taxon>
        <taxon>Flavobacteriaceae</taxon>
        <taxon>Flavobacterium</taxon>
    </lineage>
</organism>
<dbReference type="InterPro" id="IPR036388">
    <property type="entry name" value="WH-like_DNA-bd_sf"/>
</dbReference>
<dbReference type="SUPFAM" id="SSF46955">
    <property type="entry name" value="Putative DNA-binding domain"/>
    <property type="match status" value="1"/>
</dbReference>
<name>A0ABR9WUU5_9FLAO</name>
<dbReference type="InterPro" id="IPR009061">
    <property type="entry name" value="DNA-bd_dom_put_sf"/>
</dbReference>
<reference evidence="1 2" key="1">
    <citation type="submission" date="2020-10" db="EMBL/GenBank/DDBJ databases">
        <title>The genome sequence of Flavobacterium aquaticum 1Y8A.</title>
        <authorList>
            <person name="Liu Y."/>
        </authorList>
    </citation>
    <scope>NUCLEOTIDE SEQUENCE [LARGE SCALE GENOMIC DNA]</scope>
    <source>
        <strain evidence="1 2">1Y8A</strain>
    </source>
</reference>
<accession>A0ABR9WUU5</accession>
<dbReference type="RefSeq" id="WP_194097179.1">
    <property type="nucleotide sequence ID" value="NZ_JADFTZ010000007.1"/>
</dbReference>
<dbReference type="EMBL" id="JADFTZ010000007">
    <property type="protein sequence ID" value="MBE9577430.1"/>
    <property type="molecule type" value="Genomic_DNA"/>
</dbReference>
<keyword evidence="2" id="KW-1185">Reference proteome</keyword>
<sequence>MALQKKQTENDSKIIIPESDDRLNQRQVAELFGRTEQTIIAWKKQGKIPYFQLGRFPIFSKSQLTNLALKNPHLIND</sequence>
<protein>
    <submittedName>
        <fullName evidence="1">Helix-turn-helix domain-containing protein</fullName>
    </submittedName>
</protein>
<dbReference type="Gene3D" id="1.10.10.10">
    <property type="entry name" value="Winged helix-like DNA-binding domain superfamily/Winged helix DNA-binding domain"/>
    <property type="match status" value="1"/>
</dbReference>
<comment type="caution">
    <text evidence="1">The sequence shown here is derived from an EMBL/GenBank/DDBJ whole genome shotgun (WGS) entry which is preliminary data.</text>
</comment>